<accession>A0A2T4IG62</accession>
<keyword evidence="5 7" id="KW-1133">Transmembrane helix</keyword>
<evidence type="ECO:0000256" key="3">
    <source>
        <dbReference type="ARBA" id="ARBA00022475"/>
    </source>
</evidence>
<dbReference type="AlphaFoldDB" id="A0A2T4IG62"/>
<feature type="transmembrane region" description="Helical" evidence="7">
    <location>
        <begin position="64"/>
        <end position="90"/>
    </location>
</feature>
<name>A0A2T4IG62_9RHOO</name>
<dbReference type="OrthoDB" id="8538786at2"/>
<reference evidence="8 9" key="1">
    <citation type="submission" date="2018-03" db="EMBL/GenBank/DDBJ databases">
        <authorList>
            <person name="Keele B.F."/>
        </authorList>
    </citation>
    <scope>NUCLEOTIDE SEQUENCE [LARGE SCALE GENOMIC DNA]</scope>
    <source>
        <strain evidence="8 9">D20</strain>
    </source>
</reference>
<dbReference type="InterPro" id="IPR050833">
    <property type="entry name" value="Poly_Biosynth_Transport"/>
</dbReference>
<keyword evidence="9" id="KW-1185">Reference proteome</keyword>
<feature type="transmembrane region" description="Helical" evidence="7">
    <location>
        <begin position="335"/>
        <end position="357"/>
    </location>
</feature>
<dbReference type="RefSeq" id="WP_107493174.1">
    <property type="nucleotide sequence ID" value="NZ_PZKC01000005.1"/>
</dbReference>
<dbReference type="PANTHER" id="PTHR30250">
    <property type="entry name" value="PST FAMILY PREDICTED COLANIC ACID TRANSPORTER"/>
    <property type="match status" value="1"/>
</dbReference>
<evidence type="ECO:0000256" key="6">
    <source>
        <dbReference type="ARBA" id="ARBA00023136"/>
    </source>
</evidence>
<comment type="similarity">
    <text evidence="2">Belongs to the polysaccharide synthase family.</text>
</comment>
<feature type="transmembrane region" description="Helical" evidence="7">
    <location>
        <begin position="36"/>
        <end position="58"/>
    </location>
</feature>
<feature type="transmembrane region" description="Helical" evidence="7">
    <location>
        <begin position="102"/>
        <end position="125"/>
    </location>
</feature>
<keyword evidence="3" id="KW-1003">Cell membrane</keyword>
<organism evidence="8 9">
    <name type="scientific">Pseudothauera lacus</name>
    <dbReference type="NCBI Taxonomy" id="2136175"/>
    <lineage>
        <taxon>Bacteria</taxon>
        <taxon>Pseudomonadati</taxon>
        <taxon>Pseudomonadota</taxon>
        <taxon>Betaproteobacteria</taxon>
        <taxon>Rhodocyclales</taxon>
        <taxon>Zoogloeaceae</taxon>
        <taxon>Pseudothauera</taxon>
    </lineage>
</organism>
<proteinExistence type="inferred from homology"/>
<evidence type="ECO:0000313" key="9">
    <source>
        <dbReference type="Proteomes" id="UP000241193"/>
    </source>
</evidence>
<gene>
    <name evidence="8" type="ORF">C8261_08140</name>
</gene>
<dbReference type="PANTHER" id="PTHR30250:SF10">
    <property type="entry name" value="LIPOPOLYSACCHARIDE BIOSYNTHESIS PROTEIN WZXC"/>
    <property type="match status" value="1"/>
</dbReference>
<reference evidence="8 9" key="2">
    <citation type="submission" date="2018-04" db="EMBL/GenBank/DDBJ databases">
        <title>Thauera lacus sp. nov., isolated from an saline lake in Inner Mongolia, China.</title>
        <authorList>
            <person name="Liang Q.-Y."/>
        </authorList>
    </citation>
    <scope>NUCLEOTIDE SEQUENCE [LARGE SCALE GENOMIC DNA]</scope>
    <source>
        <strain evidence="8 9">D20</strain>
    </source>
</reference>
<comment type="subcellular location">
    <subcellularLocation>
        <location evidence="1">Cell membrane</location>
        <topology evidence="1">Multi-pass membrane protein</topology>
    </subcellularLocation>
</comment>
<feature type="transmembrane region" description="Helical" evidence="7">
    <location>
        <begin position="311"/>
        <end position="329"/>
    </location>
</feature>
<dbReference type="Proteomes" id="UP000241193">
    <property type="component" value="Unassembled WGS sequence"/>
</dbReference>
<feature type="transmembrane region" description="Helical" evidence="7">
    <location>
        <begin position="465"/>
        <end position="486"/>
    </location>
</feature>
<dbReference type="EMBL" id="PZKC01000005">
    <property type="protein sequence ID" value="PTD96773.1"/>
    <property type="molecule type" value="Genomic_DNA"/>
</dbReference>
<evidence type="ECO:0000256" key="2">
    <source>
        <dbReference type="ARBA" id="ARBA00007430"/>
    </source>
</evidence>
<feature type="transmembrane region" description="Helical" evidence="7">
    <location>
        <begin position="169"/>
        <end position="190"/>
    </location>
</feature>
<comment type="caution">
    <text evidence="8">The sequence shown here is derived from an EMBL/GenBank/DDBJ whole genome shotgun (WGS) entry which is preliminary data.</text>
</comment>
<protein>
    <submittedName>
        <fullName evidence="8">Lipopolysaccharide biosynthesis protein</fullName>
    </submittedName>
</protein>
<feature type="transmembrane region" description="Helical" evidence="7">
    <location>
        <begin position="137"/>
        <end position="157"/>
    </location>
</feature>
<dbReference type="GO" id="GO:0005886">
    <property type="term" value="C:plasma membrane"/>
    <property type="evidence" value="ECO:0007669"/>
    <property type="project" value="UniProtKB-SubCell"/>
</dbReference>
<evidence type="ECO:0000313" key="8">
    <source>
        <dbReference type="EMBL" id="PTD96773.1"/>
    </source>
</evidence>
<evidence type="ECO:0000256" key="7">
    <source>
        <dbReference type="SAM" id="Phobius"/>
    </source>
</evidence>
<feature type="transmembrane region" description="Helical" evidence="7">
    <location>
        <begin position="435"/>
        <end position="453"/>
    </location>
</feature>
<keyword evidence="4 7" id="KW-0812">Transmembrane</keyword>
<sequence length="505" mass="53931">MGKAKGRHDPRHAMVRSALVLDSSSLGKRVVRGAGFTFLGIALRTLLTIGSMAILARLLTPADFGYIAMATVVTEFAGLLGSFGLANILIQRKVATRLQLDTVFWAALAIGCVIAAVVFALSFATGWLFGDTRTGELLRVLCLSFVFGSMTTVPEALLARLMRFRTEFFIQISAIAIRAAAAIALAWAGFGVWSLVAGALTGSLVTVLLLAIAVPYRPRLRFNARYLLSSWKTSSSYMGNTVLYYISMNVDLLLIGRQFGASALGYYQNARSLTDEVRGRIAMPLQRVLFPAFSAIQSDTARLQQSVLRSARLLAALICPVGFGLSAVAPEIVPVLYGGQWLAMTPILTMLGISAALRGSTAIASPLFNSQNRVSLSFRYNVLGTALLVVSAALALPHGLNVVATVIAANALFSVLTFRIAFGLIGLGSRDVAHVLARPVVAALVMWGGIVLLREVLAGSALHLAARLGLLVMCGALLYTLTLHALSRRYLKDFTELAGKLLKKG</sequence>
<dbReference type="CDD" id="cd13127">
    <property type="entry name" value="MATE_tuaB_like"/>
    <property type="match status" value="1"/>
</dbReference>
<dbReference type="Pfam" id="PF13440">
    <property type="entry name" value="Polysacc_synt_3"/>
    <property type="match status" value="1"/>
</dbReference>
<feature type="transmembrane region" description="Helical" evidence="7">
    <location>
        <begin position="402"/>
        <end position="428"/>
    </location>
</feature>
<evidence type="ECO:0000256" key="5">
    <source>
        <dbReference type="ARBA" id="ARBA00022989"/>
    </source>
</evidence>
<feature type="transmembrane region" description="Helical" evidence="7">
    <location>
        <begin position="196"/>
        <end position="216"/>
    </location>
</feature>
<evidence type="ECO:0000256" key="4">
    <source>
        <dbReference type="ARBA" id="ARBA00022692"/>
    </source>
</evidence>
<keyword evidence="6 7" id="KW-0472">Membrane</keyword>
<evidence type="ECO:0000256" key="1">
    <source>
        <dbReference type="ARBA" id="ARBA00004651"/>
    </source>
</evidence>
<feature type="transmembrane region" description="Helical" evidence="7">
    <location>
        <begin position="378"/>
        <end position="396"/>
    </location>
</feature>